<keyword evidence="2 9" id="KW-0645">Protease</keyword>
<reference evidence="12 13" key="1">
    <citation type="submission" date="2017-08" db="EMBL/GenBank/DDBJ databases">
        <title>Reclassification of Bisgaard taxon 37 and 44.</title>
        <authorList>
            <person name="Christensen H."/>
        </authorList>
    </citation>
    <scope>NUCLEOTIDE SEQUENCE [LARGE SCALE GENOMIC DNA]</scope>
    <source>
        <strain evidence="12 13">EEAB3T1</strain>
    </source>
</reference>
<evidence type="ECO:0000259" key="11">
    <source>
        <dbReference type="Pfam" id="PF19310"/>
    </source>
</evidence>
<evidence type="ECO:0000313" key="12">
    <source>
        <dbReference type="EMBL" id="RIY33509.1"/>
    </source>
</evidence>
<keyword evidence="6 9" id="KW-0482">Metalloprotease</keyword>
<gene>
    <name evidence="12" type="ORF">CKF59_06340</name>
</gene>
<sequence length="680" mass="77487">MSEKETKLYTIDYSQFKPENLRQLFEDHKARVKADLAKAIALENPTVEDFYGEESFKETLTEELHWNPIDHISSTLSTPEYIEAYDALTEERSRLSLEVSRNKDLYKQYLKLANAADYDLYPEEVKRDLELTLLGYRLNGIELEGEAAKQYEENAVKLSELATKVSNNSLFARQEWKKHITDKAQLDGLSENGLELLASYAQAEGLEGYLITLAPPAIAQVMGYANDRKLREELYNAYAYLASPDDTTGGKYDNTALVQQIYELKTAQAKLLGFNNHAERSLATKMAETPEQVISFLKELRDKAVPKAQEQKRLLTEFAHELDGIETLEAWDFSYYNHKYVKAKFDIDAEELRQYFPEDQVQQGLFKILERLYGVTFEVDPSVETYHPDVKFFRVYENGKLIAGLYQDIYARTTKRSGAWMDQAFGRFETKTQLKLPVAYVCGNFTPPLNGKPALLSVYEVETLFHEMGHALHLLLTKTKLQSLCGTNVEWDAVELPSQIHENWVFEPQALELISRHVETGETLPATKVARLLELNKFNSGGIFLTNQVEYGLFDMELFSKDDERSVHQVHKDVRAQSTDLVFGERKSWFPNTFGHIFTGGYSAGYYSYLWADVLAADAFAAYKEAGDVFSPSVATAFKDNILAAGGTRPTMENYVKFRGRKPNPTALLVKYGILEAEKN</sequence>
<evidence type="ECO:0000256" key="3">
    <source>
        <dbReference type="ARBA" id="ARBA00022723"/>
    </source>
</evidence>
<dbReference type="InterPro" id="IPR034005">
    <property type="entry name" value="M3A_DCP"/>
</dbReference>
<dbReference type="GO" id="GO:0046872">
    <property type="term" value="F:metal ion binding"/>
    <property type="evidence" value="ECO:0007669"/>
    <property type="project" value="UniProtKB-UniRule"/>
</dbReference>
<evidence type="ECO:0000256" key="9">
    <source>
        <dbReference type="RuleBase" id="RU003435"/>
    </source>
</evidence>
<dbReference type="InterPro" id="IPR045666">
    <property type="entry name" value="OpdA_N"/>
</dbReference>
<dbReference type="InterPro" id="IPR001567">
    <property type="entry name" value="Pept_M3A_M3B_dom"/>
</dbReference>
<dbReference type="PANTHER" id="PTHR43660">
    <property type="entry name" value="DIPEPTIDYL CARBOXYPEPTIDASE"/>
    <property type="match status" value="1"/>
</dbReference>
<dbReference type="PANTHER" id="PTHR43660:SF1">
    <property type="entry name" value="DIPEPTIDYL CARBOXYPEPTIDASE"/>
    <property type="match status" value="1"/>
</dbReference>
<evidence type="ECO:0000256" key="6">
    <source>
        <dbReference type="ARBA" id="ARBA00023049"/>
    </source>
</evidence>
<dbReference type="Pfam" id="PF01432">
    <property type="entry name" value="Peptidase_M3"/>
    <property type="match status" value="1"/>
</dbReference>
<protein>
    <recommendedName>
        <fullName evidence="8">oligopeptidase A</fullName>
        <ecNumber evidence="8">3.4.24.70</ecNumber>
    </recommendedName>
</protein>
<feature type="domain" description="Oligopeptidase A N-terminal" evidence="11">
    <location>
        <begin position="60"/>
        <end position="147"/>
    </location>
</feature>
<dbReference type="GO" id="GO:0004222">
    <property type="term" value="F:metalloendopeptidase activity"/>
    <property type="evidence" value="ECO:0007669"/>
    <property type="project" value="UniProtKB-EC"/>
</dbReference>
<evidence type="ECO:0000256" key="5">
    <source>
        <dbReference type="ARBA" id="ARBA00022833"/>
    </source>
</evidence>
<feature type="domain" description="Peptidase M3A/M3B catalytic" evidence="10">
    <location>
        <begin position="222"/>
        <end position="673"/>
    </location>
</feature>
<dbReference type="SUPFAM" id="SSF55486">
    <property type="entry name" value="Metalloproteases ('zincins'), catalytic domain"/>
    <property type="match status" value="1"/>
</dbReference>
<evidence type="ECO:0000256" key="7">
    <source>
        <dbReference type="ARBA" id="ARBA00024603"/>
    </source>
</evidence>
<dbReference type="InterPro" id="IPR045090">
    <property type="entry name" value="Pept_M3A_M3B"/>
</dbReference>
<evidence type="ECO:0000313" key="13">
    <source>
        <dbReference type="Proteomes" id="UP000265964"/>
    </source>
</evidence>
<dbReference type="Proteomes" id="UP000265964">
    <property type="component" value="Unassembled WGS sequence"/>
</dbReference>
<dbReference type="Pfam" id="PF19310">
    <property type="entry name" value="TOP_N"/>
    <property type="match status" value="1"/>
</dbReference>
<comment type="catalytic activity">
    <reaction evidence="7">
        <text>Hydrolysis of oligopeptides, with broad specificity. Gly or Ala commonly occur as P1 or P1' residues, but more distant residues are also important, as is shown by the fact that Z-Gly-Pro-Gly-|-Gly-Pro-Ala is cleaved, but not Z-(Gly)(5).</text>
        <dbReference type="EC" id="3.4.24.70"/>
    </reaction>
</comment>
<dbReference type="Gene3D" id="3.40.390.10">
    <property type="entry name" value="Collagenase (Catalytic Domain)"/>
    <property type="match status" value="1"/>
</dbReference>
<comment type="cofactor">
    <cofactor evidence="9">
        <name>Zn(2+)</name>
        <dbReference type="ChEBI" id="CHEBI:29105"/>
    </cofactor>
    <text evidence="9">Binds 1 zinc ion.</text>
</comment>
<dbReference type="EC" id="3.4.24.70" evidence="8"/>
<proteinExistence type="inferred from homology"/>
<keyword evidence="13" id="KW-1185">Reference proteome</keyword>
<dbReference type="EMBL" id="NRJF01000193">
    <property type="protein sequence ID" value="RIY33509.1"/>
    <property type="molecule type" value="Genomic_DNA"/>
</dbReference>
<evidence type="ECO:0000256" key="8">
    <source>
        <dbReference type="ARBA" id="ARBA00026100"/>
    </source>
</evidence>
<evidence type="ECO:0000256" key="1">
    <source>
        <dbReference type="ARBA" id="ARBA00006040"/>
    </source>
</evidence>
<keyword evidence="3 9" id="KW-0479">Metal-binding</keyword>
<evidence type="ECO:0000259" key="10">
    <source>
        <dbReference type="Pfam" id="PF01432"/>
    </source>
</evidence>
<keyword evidence="5 9" id="KW-0862">Zinc</keyword>
<dbReference type="CDD" id="cd06456">
    <property type="entry name" value="M3A_DCP"/>
    <property type="match status" value="1"/>
</dbReference>
<dbReference type="Gene3D" id="1.10.1370.10">
    <property type="entry name" value="Neurolysin, domain 3"/>
    <property type="match status" value="1"/>
</dbReference>
<dbReference type="GO" id="GO:0005829">
    <property type="term" value="C:cytosol"/>
    <property type="evidence" value="ECO:0007669"/>
    <property type="project" value="UniProtKB-ARBA"/>
</dbReference>
<name>A0A3A1Y8G7_9GAMM</name>
<dbReference type="AlphaFoldDB" id="A0A3A1Y8G7"/>
<dbReference type="FunFam" id="3.40.390.10:FF:000009">
    <property type="entry name" value="Oligopeptidase A"/>
    <property type="match status" value="1"/>
</dbReference>
<organism evidence="12 13">
    <name type="scientific">Psittacicella gerlachiana</name>
    <dbReference type="NCBI Taxonomy" id="2028574"/>
    <lineage>
        <taxon>Bacteria</taxon>
        <taxon>Pseudomonadati</taxon>
        <taxon>Pseudomonadota</taxon>
        <taxon>Gammaproteobacteria</taxon>
        <taxon>Pasteurellales</taxon>
        <taxon>Psittacicellaceae</taxon>
        <taxon>Psittacicella</taxon>
    </lineage>
</organism>
<dbReference type="InterPro" id="IPR024077">
    <property type="entry name" value="Neurolysin/TOP_dom2"/>
</dbReference>
<accession>A0A3A1Y8G7</accession>
<comment type="similarity">
    <text evidence="1 9">Belongs to the peptidase M3 family.</text>
</comment>
<dbReference type="GO" id="GO:0006508">
    <property type="term" value="P:proteolysis"/>
    <property type="evidence" value="ECO:0007669"/>
    <property type="project" value="UniProtKB-KW"/>
</dbReference>
<dbReference type="InterPro" id="IPR024079">
    <property type="entry name" value="MetalloPept_cat_dom_sf"/>
</dbReference>
<keyword evidence="4 9" id="KW-0378">Hydrolase</keyword>
<dbReference type="RefSeq" id="WP_119535110.1">
    <property type="nucleotide sequence ID" value="NZ_NRJF01000193.1"/>
</dbReference>
<evidence type="ECO:0000256" key="4">
    <source>
        <dbReference type="ARBA" id="ARBA00022801"/>
    </source>
</evidence>
<dbReference type="OrthoDB" id="9773538at2"/>
<evidence type="ECO:0000256" key="2">
    <source>
        <dbReference type="ARBA" id="ARBA00022670"/>
    </source>
</evidence>
<comment type="caution">
    <text evidence="12">The sequence shown here is derived from an EMBL/GenBank/DDBJ whole genome shotgun (WGS) entry which is preliminary data.</text>
</comment>